<dbReference type="InterPro" id="IPR049445">
    <property type="entry name" value="TetR_SbtR-like_C"/>
</dbReference>
<dbReference type="PANTHER" id="PTHR30055">
    <property type="entry name" value="HTH-TYPE TRANSCRIPTIONAL REGULATOR RUTR"/>
    <property type="match status" value="1"/>
</dbReference>
<feature type="DNA-binding region" description="H-T-H motif" evidence="4">
    <location>
        <begin position="44"/>
        <end position="63"/>
    </location>
</feature>
<sequence length="223" mass="24092">MAVNKNVNAGARTVRPRRRDAARNRDALIAAGRELFDANGLTPTLDDVARHAGVGVGTAYRHFPNKYALAQAVLAESVTDMLDAADRAAQLDDAAAGLAALFDAVLEPQAAKRALGRVLRDAPDTAPPVDDVHTRIENCIDTLLERAREQQVVRSDITATDIGVLMSLMGHLIERFGDVDAHLWRRFLPILLHGLRADAPAPLPGTALNTEDFISRLGRSTQP</sequence>
<dbReference type="InterPro" id="IPR009057">
    <property type="entry name" value="Homeodomain-like_sf"/>
</dbReference>
<dbReference type="PRINTS" id="PR00455">
    <property type="entry name" value="HTHTETR"/>
</dbReference>
<dbReference type="Pfam" id="PF21597">
    <property type="entry name" value="TetR_C_43"/>
    <property type="match status" value="1"/>
</dbReference>
<evidence type="ECO:0000256" key="4">
    <source>
        <dbReference type="PROSITE-ProRule" id="PRU00335"/>
    </source>
</evidence>
<dbReference type="InterPro" id="IPR036271">
    <property type="entry name" value="Tet_transcr_reg_TetR-rel_C_sf"/>
</dbReference>
<dbReference type="EMBL" id="BNCD01000041">
    <property type="protein sequence ID" value="GHH88732.1"/>
    <property type="molecule type" value="Genomic_DNA"/>
</dbReference>
<gene>
    <name evidence="6" type="ORF">GCM10018793_69530</name>
</gene>
<protein>
    <submittedName>
        <fullName evidence="6">Transcriptional regulator, TetR family protein</fullName>
    </submittedName>
</protein>
<reference evidence="6" key="2">
    <citation type="submission" date="2020-09" db="EMBL/GenBank/DDBJ databases">
        <authorList>
            <person name="Sun Q."/>
            <person name="Ohkuma M."/>
        </authorList>
    </citation>
    <scope>NUCLEOTIDE SEQUENCE</scope>
    <source>
        <strain evidence="6">JCM 5069</strain>
    </source>
</reference>
<organism evidence="6 7">
    <name type="scientific">Streptomyces sulfonofaciens</name>
    <dbReference type="NCBI Taxonomy" id="68272"/>
    <lineage>
        <taxon>Bacteria</taxon>
        <taxon>Bacillati</taxon>
        <taxon>Actinomycetota</taxon>
        <taxon>Actinomycetes</taxon>
        <taxon>Kitasatosporales</taxon>
        <taxon>Streptomycetaceae</taxon>
        <taxon>Streptomyces</taxon>
    </lineage>
</organism>
<dbReference type="AlphaFoldDB" id="A0A919GQ69"/>
<accession>A0A919GQ69</accession>
<keyword evidence="2 4" id="KW-0238">DNA-binding</keyword>
<dbReference type="PROSITE" id="PS50977">
    <property type="entry name" value="HTH_TETR_2"/>
    <property type="match status" value="1"/>
</dbReference>
<evidence type="ECO:0000313" key="7">
    <source>
        <dbReference type="Proteomes" id="UP000603708"/>
    </source>
</evidence>
<evidence type="ECO:0000256" key="2">
    <source>
        <dbReference type="ARBA" id="ARBA00023125"/>
    </source>
</evidence>
<dbReference type="Proteomes" id="UP000603708">
    <property type="component" value="Unassembled WGS sequence"/>
</dbReference>
<dbReference type="PANTHER" id="PTHR30055:SF234">
    <property type="entry name" value="HTH-TYPE TRANSCRIPTIONAL REGULATOR BETI"/>
    <property type="match status" value="1"/>
</dbReference>
<keyword evidence="3" id="KW-0804">Transcription</keyword>
<name>A0A919GQ69_9ACTN</name>
<dbReference type="GO" id="GO:0000976">
    <property type="term" value="F:transcription cis-regulatory region binding"/>
    <property type="evidence" value="ECO:0007669"/>
    <property type="project" value="TreeGrafter"/>
</dbReference>
<evidence type="ECO:0000313" key="6">
    <source>
        <dbReference type="EMBL" id="GHH88732.1"/>
    </source>
</evidence>
<reference evidence="6" key="1">
    <citation type="journal article" date="2014" name="Int. J. Syst. Evol. Microbiol.">
        <title>Complete genome sequence of Corynebacterium casei LMG S-19264T (=DSM 44701T), isolated from a smear-ripened cheese.</title>
        <authorList>
            <consortium name="US DOE Joint Genome Institute (JGI-PGF)"/>
            <person name="Walter F."/>
            <person name="Albersmeier A."/>
            <person name="Kalinowski J."/>
            <person name="Ruckert C."/>
        </authorList>
    </citation>
    <scope>NUCLEOTIDE SEQUENCE</scope>
    <source>
        <strain evidence="6">JCM 5069</strain>
    </source>
</reference>
<evidence type="ECO:0000256" key="3">
    <source>
        <dbReference type="ARBA" id="ARBA00023163"/>
    </source>
</evidence>
<proteinExistence type="predicted"/>
<dbReference type="InterPro" id="IPR023772">
    <property type="entry name" value="DNA-bd_HTH_TetR-type_CS"/>
</dbReference>
<keyword evidence="7" id="KW-1185">Reference proteome</keyword>
<dbReference type="Gene3D" id="1.10.357.10">
    <property type="entry name" value="Tetracycline Repressor, domain 2"/>
    <property type="match status" value="1"/>
</dbReference>
<dbReference type="SUPFAM" id="SSF48498">
    <property type="entry name" value="Tetracyclin repressor-like, C-terminal domain"/>
    <property type="match status" value="1"/>
</dbReference>
<feature type="domain" description="HTH tetR-type" evidence="5">
    <location>
        <begin position="22"/>
        <end position="81"/>
    </location>
</feature>
<dbReference type="PROSITE" id="PS01081">
    <property type="entry name" value="HTH_TETR_1"/>
    <property type="match status" value="1"/>
</dbReference>
<comment type="caution">
    <text evidence="6">The sequence shown here is derived from an EMBL/GenBank/DDBJ whole genome shotgun (WGS) entry which is preliminary data.</text>
</comment>
<dbReference type="InterPro" id="IPR050109">
    <property type="entry name" value="HTH-type_TetR-like_transc_reg"/>
</dbReference>
<dbReference type="SUPFAM" id="SSF46689">
    <property type="entry name" value="Homeodomain-like"/>
    <property type="match status" value="1"/>
</dbReference>
<dbReference type="InterPro" id="IPR001647">
    <property type="entry name" value="HTH_TetR"/>
</dbReference>
<dbReference type="GO" id="GO:0003700">
    <property type="term" value="F:DNA-binding transcription factor activity"/>
    <property type="evidence" value="ECO:0007669"/>
    <property type="project" value="TreeGrafter"/>
</dbReference>
<dbReference type="Pfam" id="PF00440">
    <property type="entry name" value="TetR_N"/>
    <property type="match status" value="1"/>
</dbReference>
<dbReference type="RefSeq" id="WP_189939071.1">
    <property type="nucleotide sequence ID" value="NZ_BNCD01000041.1"/>
</dbReference>
<keyword evidence="1" id="KW-0805">Transcription regulation</keyword>
<evidence type="ECO:0000256" key="1">
    <source>
        <dbReference type="ARBA" id="ARBA00023015"/>
    </source>
</evidence>
<evidence type="ECO:0000259" key="5">
    <source>
        <dbReference type="PROSITE" id="PS50977"/>
    </source>
</evidence>